<evidence type="ECO:0000256" key="2">
    <source>
        <dbReference type="ARBA" id="ARBA00022532"/>
    </source>
</evidence>
<protein>
    <recommendedName>
        <fullName evidence="9">Succinate--CoA ligase [ADP-forming] subunit beta, mitochondrial</fullName>
        <ecNumber evidence="9">6.2.1.5</ecNumber>
    </recommendedName>
    <alternativeName>
        <fullName evidence="9">Succinyl-CoA synthetase beta chain</fullName>
        <shortName evidence="9">SCS-beta</shortName>
    </alternativeName>
</protein>
<dbReference type="GO" id="GO:0000287">
    <property type="term" value="F:magnesium ion binding"/>
    <property type="evidence" value="ECO:0007669"/>
    <property type="project" value="UniProtKB-UniRule"/>
</dbReference>
<dbReference type="PIRSF" id="PIRSF001554">
    <property type="entry name" value="SucCS_beta"/>
    <property type="match status" value="1"/>
</dbReference>
<evidence type="ECO:0000256" key="1">
    <source>
        <dbReference type="ARBA" id="ARBA00005064"/>
    </source>
</evidence>
<dbReference type="AlphaFoldDB" id="A0A098VSL1"/>
<evidence type="ECO:0000256" key="5">
    <source>
        <dbReference type="ARBA" id="ARBA00022741"/>
    </source>
</evidence>
<dbReference type="RefSeq" id="XP_013238377.1">
    <property type="nucleotide sequence ID" value="XM_013382923.1"/>
</dbReference>
<dbReference type="GO" id="GO:0006099">
    <property type="term" value="P:tricarboxylic acid cycle"/>
    <property type="evidence" value="ECO:0007669"/>
    <property type="project" value="UniProtKB-UniRule"/>
</dbReference>
<dbReference type="SUPFAM" id="SSF52210">
    <property type="entry name" value="Succinyl-CoA synthetase domains"/>
    <property type="match status" value="1"/>
</dbReference>
<comment type="function">
    <text evidence="9">Succinyl-CoA synthetase functions in the citric acid cycle (TCA), coupling the hydrolysis of succinyl-CoA to the synthesis of ATP and thus represents the only step of substrate-level phosphorylation in the TCA. The beta subunit provides nucleotide specificity of the enzyme and binds the substrate succinate, while the binding sites for coenzyme A and phosphate are found in the alpha subunit.</text>
</comment>
<dbReference type="FunFam" id="3.40.50.261:FF:000001">
    <property type="entry name" value="Succinate--CoA ligase [ADP-forming] subunit beta"/>
    <property type="match status" value="1"/>
</dbReference>
<dbReference type="GeneID" id="25259179"/>
<evidence type="ECO:0000256" key="9">
    <source>
        <dbReference type="HAMAP-Rule" id="MF_03219"/>
    </source>
</evidence>
<gene>
    <name evidence="13" type="ORF">DI09_23p250</name>
</gene>
<sequence>MEQLAQAGKIKLVANLLNGTTINVNSAAIQRCSNLLFVPMMLITRLYRPTSLPSCSALMQRRYLSLHEYQSMSLFEKYKIDHARGSLCTDPNDAKSLWEMHATKKGSPTRSEHHNLGCMLKAQVLAGGRGKGSWIGKANLPGGGIQFAADAQEAYGKTSKMIGSTLVTKQTGAAGRPCSKVFICEALSPSKEYYLAILYDRNCKGPMLVGSPQGGMDIEKVAAQSPEAIHTYPIDISKGLSLDEAKTFGAKMGFTGRYLDVSLVGGTILRLYQLFIEKDASLVEINPLSEIASPTEPRLICLDAKINIDENADFRQQELFLMRDPEQEDPREVLASKAKLNYIGLDGSIGCLVNGAGLAMATMDIIKLHGGDPANFLDVGGSASVEQVSEAFSILVSDKRVSSILVNIFGGIMRCDIIAEGIVKAASSLKINVPLVVRLQGTNVDSAKKIIADSQLKIFSIDDLTEAAQKSVQLSTDI</sequence>
<dbReference type="GO" id="GO:0006104">
    <property type="term" value="P:succinyl-CoA metabolic process"/>
    <property type="evidence" value="ECO:0007669"/>
    <property type="project" value="TreeGrafter"/>
</dbReference>
<comment type="subcellular location">
    <subcellularLocation>
        <location evidence="9">Mitochondrion</location>
    </subcellularLocation>
</comment>
<keyword evidence="2 9" id="KW-0816">Tricarboxylic acid cycle</keyword>
<dbReference type="Gene3D" id="3.30.1490.20">
    <property type="entry name" value="ATP-grasp fold, A domain"/>
    <property type="match status" value="1"/>
</dbReference>
<comment type="cofactor">
    <cofactor evidence="9">
        <name>Mg(2+)</name>
        <dbReference type="ChEBI" id="CHEBI:18420"/>
    </cofactor>
    <text evidence="9">Binds 1 Mg(2+) ion per subunit.</text>
</comment>
<evidence type="ECO:0000256" key="7">
    <source>
        <dbReference type="ARBA" id="ARBA00022842"/>
    </source>
</evidence>
<dbReference type="Gene3D" id="3.30.470.20">
    <property type="entry name" value="ATP-grasp fold, B domain"/>
    <property type="match status" value="1"/>
</dbReference>
<comment type="similarity">
    <text evidence="9 10">Belongs to the succinate/malate CoA ligase beta subunit family.</text>
</comment>
<accession>A0A098VSL1</accession>
<proteinExistence type="inferred from homology"/>
<dbReference type="EC" id="6.2.1.5" evidence="9"/>
<keyword evidence="5 9" id="KW-0547">Nucleotide-binding</keyword>
<dbReference type="InterPro" id="IPR017866">
    <property type="entry name" value="Succ-CoA_synthase_bsu_CS"/>
</dbReference>
<dbReference type="Pfam" id="PF08442">
    <property type="entry name" value="ATP-grasp_2"/>
    <property type="match status" value="1"/>
</dbReference>
<dbReference type="InterPro" id="IPR005809">
    <property type="entry name" value="Succ_CoA_ligase-like_bsu"/>
</dbReference>
<dbReference type="GO" id="GO:0005524">
    <property type="term" value="F:ATP binding"/>
    <property type="evidence" value="ECO:0007669"/>
    <property type="project" value="UniProtKB-UniRule"/>
</dbReference>
<dbReference type="EMBL" id="JMKJ01000155">
    <property type="protein sequence ID" value="KGG51950.1"/>
    <property type="molecule type" value="Genomic_DNA"/>
</dbReference>
<dbReference type="HOGENOM" id="CLU_037430_0_0_1"/>
<dbReference type="InterPro" id="IPR013815">
    <property type="entry name" value="ATP_grasp_subdomain_1"/>
</dbReference>
<dbReference type="Proteomes" id="UP000029725">
    <property type="component" value="Unassembled WGS sequence"/>
</dbReference>
<evidence type="ECO:0000313" key="14">
    <source>
        <dbReference type="Proteomes" id="UP000029725"/>
    </source>
</evidence>
<reference evidence="13" key="1">
    <citation type="submission" date="2014-04" db="EMBL/GenBank/DDBJ databases">
        <title>A new species of microsporidia sheds light on the evolution of extreme parasitism.</title>
        <authorList>
            <person name="Haag K.L."/>
            <person name="James T.Y."/>
            <person name="Larsson R."/>
            <person name="Schaer T.M."/>
            <person name="Refardt D."/>
            <person name="Pombert J.-F."/>
            <person name="Ebert D."/>
        </authorList>
    </citation>
    <scope>NUCLEOTIDE SEQUENCE [LARGE SCALE GENOMIC DNA]</scope>
    <source>
        <strain evidence="13">UGP3</strain>
        <tissue evidence="13">Spores</tissue>
    </source>
</reference>
<evidence type="ECO:0000256" key="6">
    <source>
        <dbReference type="ARBA" id="ARBA00022840"/>
    </source>
</evidence>
<evidence type="ECO:0000256" key="8">
    <source>
        <dbReference type="ARBA" id="ARBA00022946"/>
    </source>
</evidence>
<dbReference type="InterPro" id="IPR005811">
    <property type="entry name" value="SUCC_ACL_C"/>
</dbReference>
<dbReference type="FunFam" id="3.30.470.20:FF:000002">
    <property type="entry name" value="Succinate--CoA ligase [ADP-forming] subunit beta"/>
    <property type="match status" value="1"/>
</dbReference>
<feature type="domain" description="ATP-grasp fold succinyl-CoA synthetase-type" evidence="12">
    <location>
        <begin position="66"/>
        <end position="289"/>
    </location>
</feature>
<keyword evidence="9" id="KW-0496">Mitochondrion</keyword>
<feature type="binding site" evidence="9">
    <location>
        <position position="121"/>
    </location>
    <ligand>
        <name>ATP</name>
        <dbReference type="ChEBI" id="CHEBI:30616"/>
    </ligand>
</feature>
<dbReference type="UniPathway" id="UPA00223">
    <property type="reaction ID" value="UER00999"/>
</dbReference>
<dbReference type="HAMAP" id="MF_00558">
    <property type="entry name" value="Succ_CoA_beta"/>
    <property type="match status" value="1"/>
</dbReference>
<dbReference type="NCBIfam" id="TIGR01016">
    <property type="entry name" value="sucCoAbeta"/>
    <property type="match status" value="1"/>
</dbReference>
<evidence type="ECO:0000313" key="13">
    <source>
        <dbReference type="EMBL" id="KGG51950.1"/>
    </source>
</evidence>
<dbReference type="PANTHER" id="PTHR11815">
    <property type="entry name" value="SUCCINYL-COA SYNTHETASE BETA CHAIN"/>
    <property type="match status" value="1"/>
</dbReference>
<evidence type="ECO:0000259" key="12">
    <source>
        <dbReference type="Pfam" id="PF08442"/>
    </source>
</evidence>
<keyword evidence="7 9" id="KW-0460">Magnesium</keyword>
<dbReference type="GO" id="GO:0004775">
    <property type="term" value="F:succinate-CoA ligase (ADP-forming) activity"/>
    <property type="evidence" value="ECO:0007669"/>
    <property type="project" value="UniProtKB-UniRule"/>
</dbReference>
<keyword evidence="8" id="KW-0809">Transit peptide</keyword>
<feature type="binding site" evidence="9">
    <location>
        <position position="303"/>
    </location>
    <ligand>
        <name>Mg(2+)</name>
        <dbReference type="ChEBI" id="CHEBI:18420"/>
    </ligand>
</feature>
<dbReference type="Pfam" id="PF00549">
    <property type="entry name" value="Ligase_CoA"/>
    <property type="match status" value="1"/>
</dbReference>
<dbReference type="SUPFAM" id="SSF56059">
    <property type="entry name" value="Glutathione synthetase ATP-binding domain-like"/>
    <property type="match status" value="1"/>
</dbReference>
<evidence type="ECO:0000259" key="11">
    <source>
        <dbReference type="Pfam" id="PF00549"/>
    </source>
</evidence>
<evidence type="ECO:0000256" key="10">
    <source>
        <dbReference type="RuleBase" id="RU361258"/>
    </source>
</evidence>
<dbReference type="OrthoDB" id="1552at2759"/>
<feature type="binding site" evidence="9">
    <location>
        <position position="192"/>
    </location>
    <ligand>
        <name>ATP</name>
        <dbReference type="ChEBI" id="CHEBI:30616"/>
    </ligand>
</feature>
<comment type="catalytic activity">
    <reaction evidence="9">
        <text>succinate + ATP + CoA = succinyl-CoA + ADP + phosphate</text>
        <dbReference type="Rhea" id="RHEA:17661"/>
        <dbReference type="ChEBI" id="CHEBI:30031"/>
        <dbReference type="ChEBI" id="CHEBI:30616"/>
        <dbReference type="ChEBI" id="CHEBI:43474"/>
        <dbReference type="ChEBI" id="CHEBI:57287"/>
        <dbReference type="ChEBI" id="CHEBI:57292"/>
        <dbReference type="ChEBI" id="CHEBI:456216"/>
        <dbReference type="EC" id="6.2.1.5"/>
    </reaction>
</comment>
<dbReference type="PANTHER" id="PTHR11815:SF1">
    <property type="entry name" value="SUCCINATE--COA LIGASE [ADP-FORMING] SUBUNIT BETA, MITOCHONDRIAL"/>
    <property type="match status" value="1"/>
</dbReference>
<dbReference type="InterPro" id="IPR016102">
    <property type="entry name" value="Succinyl-CoA_synth-like"/>
</dbReference>
<feature type="binding site" evidence="9">
    <location>
        <position position="354"/>
    </location>
    <ligand>
        <name>substrate</name>
        <note>ligand shared with subunit alpha</note>
    </ligand>
</feature>
<comment type="subunit">
    <text evidence="9 10">Heterodimer of an alpha and a beta subunit.</text>
</comment>
<keyword evidence="3 9" id="KW-0436">Ligase</keyword>
<feature type="binding site" evidence="9">
    <location>
        <begin position="411"/>
        <end position="413"/>
    </location>
    <ligand>
        <name>substrate</name>
        <note>ligand shared with subunit alpha</note>
    </ligand>
</feature>
<dbReference type="VEuPathDB" id="MicrosporidiaDB:DI09_23p250"/>
<dbReference type="GO" id="GO:0005739">
    <property type="term" value="C:mitochondrion"/>
    <property type="evidence" value="ECO:0007669"/>
    <property type="project" value="UniProtKB-SubCell"/>
</dbReference>
<feature type="binding site" evidence="9">
    <location>
        <position position="286"/>
    </location>
    <ligand>
        <name>Mg(2+)</name>
        <dbReference type="ChEBI" id="CHEBI:18420"/>
    </ligand>
</feature>
<comment type="caution">
    <text evidence="13">The sequence shown here is derived from an EMBL/GenBank/DDBJ whole genome shotgun (WGS) entry which is preliminary data.</text>
</comment>
<dbReference type="GO" id="GO:0042709">
    <property type="term" value="C:succinate-CoA ligase complex"/>
    <property type="evidence" value="ECO:0007669"/>
    <property type="project" value="TreeGrafter"/>
</dbReference>
<keyword evidence="6 9" id="KW-0067">ATP-binding</keyword>
<comment type="pathway">
    <text evidence="1 9">Carbohydrate metabolism; tricarboxylic acid cycle; succinate from succinyl-CoA (ligase route): step 1/1.</text>
</comment>
<feature type="domain" description="ATP-citrate synthase/succinyl-CoA ligase C-terminal" evidence="11">
    <location>
        <begin position="352"/>
        <end position="472"/>
    </location>
</feature>
<dbReference type="InterPro" id="IPR013650">
    <property type="entry name" value="ATP-grasp_succ-CoA_synth-type"/>
</dbReference>
<dbReference type="NCBIfam" id="NF001913">
    <property type="entry name" value="PRK00696.1"/>
    <property type="match status" value="1"/>
</dbReference>
<dbReference type="PROSITE" id="PS01217">
    <property type="entry name" value="SUCCINYL_COA_LIG_3"/>
    <property type="match status" value="1"/>
</dbReference>
<keyword evidence="4 9" id="KW-0479">Metal-binding</keyword>
<name>A0A098VSL1_9MICR</name>
<keyword evidence="14" id="KW-1185">Reference proteome</keyword>
<feature type="binding site" evidence="9">
    <location>
        <begin position="128"/>
        <end position="130"/>
    </location>
    <ligand>
        <name>ATP</name>
        <dbReference type="ChEBI" id="CHEBI:30616"/>
    </ligand>
</feature>
<evidence type="ECO:0000256" key="3">
    <source>
        <dbReference type="ARBA" id="ARBA00022598"/>
    </source>
</evidence>
<evidence type="ECO:0000256" key="4">
    <source>
        <dbReference type="ARBA" id="ARBA00022723"/>
    </source>
</evidence>
<organism evidence="13 14">
    <name type="scientific">Mitosporidium daphniae</name>
    <dbReference type="NCBI Taxonomy" id="1485682"/>
    <lineage>
        <taxon>Eukaryota</taxon>
        <taxon>Fungi</taxon>
        <taxon>Fungi incertae sedis</taxon>
        <taxon>Microsporidia</taxon>
        <taxon>Mitosporidium</taxon>
    </lineage>
</organism>
<dbReference type="Gene3D" id="3.40.50.261">
    <property type="entry name" value="Succinyl-CoA synthetase domains"/>
    <property type="match status" value="1"/>
</dbReference>